<dbReference type="Pfam" id="PF18137">
    <property type="entry name" value="WHD_ORC"/>
    <property type="match status" value="1"/>
</dbReference>
<evidence type="ECO:0000256" key="5">
    <source>
        <dbReference type="ARBA" id="ARBA00022705"/>
    </source>
</evidence>
<dbReference type="PANTHER" id="PTHR12748:SF0">
    <property type="entry name" value="ORIGIN RECOGNITION COMPLEX SUBUNIT 3"/>
    <property type="match status" value="1"/>
</dbReference>
<feature type="domain" description="Origin recognition complex subunit 3 winged helix C-terminal" evidence="11">
    <location>
        <begin position="608"/>
        <end position="723"/>
    </location>
</feature>
<sequence>MADETTSSVSKGCFLINKSTAKSPRKRSAEDYFPEVCGESHSHRKLRNANYNECWNSIKKEIEHLQTQMNSKIFSDLLEFIKSAHKMSSLVSEGSVVIHEIPTAALITGVNMPDHDVIFSQLAKELRNQVTPFVALLRSKDCTVMKATMKNVISQFVGHEVQEEDDSTPTEQGKKISSFTMPVLCHWYKKITKKALIFSLNSTRLETLLMWTLSMAPSVSVFKQGFTACLTSHLSLFLCSLYLSELPLVLVFGIATAVTTVHRVLPHAVSSVLAIERFQSQPSHICVLEIISKVLMTAKFPFKLGARVFRFLYENFLFHDFSLQNFARGLQFCLMEHYFESPLSVLCSVSVDSRNDILDQLSHKQVEMFRKTISFRRYVEGETPSKQLKLLLEDSFTKDVIGQLLDDLDKYHWCFFPVLQCLHIVTNNLPRYPLGKKACDVYENSLANNIYDKEEYKEAMSLLRVCSRDELLPLLQKCVDVLGNALEGTDPKMYCQELKESRDLIARLVGQFEDLSAAQENQEQRSNSSQKEALSTVANRFELQERLMNAAKQKRKESPYDKLRQRVVDILDDMFRKYLSCPRNLPLNEVMYYDNVQTTRKHLVGMPRVAIQTALSNPQHYLQCQCCQTDVGTVQDTLPDICIAYKLHQECGRLINLYDWLQAFIAVLEPSTEQESSKGTPKKKQKTDEQLHARFIQAVSELQFLGFIKSTRQKTDHVQRLTWGAC</sequence>
<keyword evidence="4" id="KW-0597">Phosphoprotein</keyword>
<reference evidence="13 14" key="1">
    <citation type="submission" date="2022-05" db="EMBL/GenBank/DDBJ databases">
        <authorList>
            <consortium name="Genoscope - CEA"/>
            <person name="William W."/>
        </authorList>
    </citation>
    <scope>NUCLEOTIDE SEQUENCE [LARGE SCALE GENOMIC DNA]</scope>
</reference>
<evidence type="ECO:0000256" key="7">
    <source>
        <dbReference type="ARBA" id="ARBA00023242"/>
    </source>
</evidence>
<evidence type="ECO:0000256" key="9">
    <source>
        <dbReference type="ARBA" id="ARBA00045241"/>
    </source>
</evidence>
<comment type="similarity">
    <text evidence="2">Belongs to the ORC3 family.</text>
</comment>
<evidence type="ECO:0000259" key="11">
    <source>
        <dbReference type="Pfam" id="PF18137"/>
    </source>
</evidence>
<evidence type="ECO:0000313" key="14">
    <source>
        <dbReference type="Proteomes" id="UP001159427"/>
    </source>
</evidence>
<dbReference type="Pfam" id="PF19675">
    <property type="entry name" value="ORC3_ins"/>
    <property type="match status" value="1"/>
</dbReference>
<comment type="subunit">
    <text evidence="8">Component of ORC, a complex composed of at least 6 subunits: ORC1, ORC2, ORC3, ORC4, ORC5 and ORC6. ORC is regulated in a cell-cycle dependent manner. It is sequentially assembled at the exit from anaphase of mitosis and disassembled as cells enter S phase.</text>
</comment>
<dbReference type="EMBL" id="CALNXI010000430">
    <property type="protein sequence ID" value="CAH3026991.1"/>
    <property type="molecule type" value="Genomic_DNA"/>
</dbReference>
<keyword evidence="6" id="KW-0238">DNA-binding</keyword>
<evidence type="ECO:0000256" key="2">
    <source>
        <dbReference type="ARBA" id="ARBA00010977"/>
    </source>
</evidence>
<dbReference type="InterPro" id="IPR045663">
    <property type="entry name" value="ORC3_ins"/>
</dbReference>
<dbReference type="CDD" id="cd20704">
    <property type="entry name" value="Orc3"/>
    <property type="match status" value="2"/>
</dbReference>
<organism evidence="13 14">
    <name type="scientific">Porites evermanni</name>
    <dbReference type="NCBI Taxonomy" id="104178"/>
    <lineage>
        <taxon>Eukaryota</taxon>
        <taxon>Metazoa</taxon>
        <taxon>Cnidaria</taxon>
        <taxon>Anthozoa</taxon>
        <taxon>Hexacorallia</taxon>
        <taxon>Scleractinia</taxon>
        <taxon>Fungiina</taxon>
        <taxon>Poritidae</taxon>
        <taxon>Porites</taxon>
    </lineage>
</organism>
<proteinExistence type="inferred from homology"/>
<protein>
    <recommendedName>
        <fullName evidence="3">Origin recognition complex subunit 3</fullName>
    </recommendedName>
</protein>
<keyword evidence="5" id="KW-0235">DNA replication</keyword>
<feature type="domain" description="Origin recognition complex subunit 3 N-terminal" evidence="10">
    <location>
        <begin position="5"/>
        <end position="346"/>
    </location>
</feature>
<dbReference type="PANTHER" id="PTHR12748">
    <property type="entry name" value="ORIGIN RECOGNITION COMPLEX SUBUNIT 3"/>
    <property type="match status" value="1"/>
</dbReference>
<comment type="function">
    <text evidence="9">Component of the origin recognition complex (ORC) that binds origins of replication. DNA-binding is ATP-dependent. The specific DNA sequences that define origins of replication have not been identified yet. ORC is required to assemble the pre-replication complex necessary to initiate DNA replication. Binds histone H3 and H4 trimethylation marks H3K9me3, H3K27me3 and H4K20me3.</text>
</comment>
<dbReference type="Proteomes" id="UP001159427">
    <property type="component" value="Unassembled WGS sequence"/>
</dbReference>
<evidence type="ECO:0000259" key="10">
    <source>
        <dbReference type="Pfam" id="PF07034"/>
    </source>
</evidence>
<dbReference type="InterPro" id="IPR020795">
    <property type="entry name" value="ORC3"/>
</dbReference>
<evidence type="ECO:0000313" key="13">
    <source>
        <dbReference type="EMBL" id="CAH3026991.1"/>
    </source>
</evidence>
<name>A0ABN8MEK5_9CNID</name>
<evidence type="ECO:0000256" key="6">
    <source>
        <dbReference type="ARBA" id="ARBA00023125"/>
    </source>
</evidence>
<comment type="subcellular location">
    <subcellularLocation>
        <location evidence="1">Nucleus</location>
    </subcellularLocation>
</comment>
<evidence type="ECO:0000256" key="8">
    <source>
        <dbReference type="ARBA" id="ARBA00026084"/>
    </source>
</evidence>
<keyword evidence="14" id="KW-1185">Reference proteome</keyword>
<keyword evidence="7" id="KW-0539">Nucleus</keyword>
<evidence type="ECO:0000259" key="12">
    <source>
        <dbReference type="Pfam" id="PF19675"/>
    </source>
</evidence>
<evidence type="ECO:0000256" key="4">
    <source>
        <dbReference type="ARBA" id="ARBA00022553"/>
    </source>
</evidence>
<evidence type="ECO:0000256" key="3">
    <source>
        <dbReference type="ARBA" id="ARBA00019085"/>
    </source>
</evidence>
<dbReference type="Pfam" id="PF07034">
    <property type="entry name" value="ORC3_N"/>
    <property type="match status" value="1"/>
</dbReference>
<evidence type="ECO:0000256" key="1">
    <source>
        <dbReference type="ARBA" id="ARBA00004123"/>
    </source>
</evidence>
<comment type="caution">
    <text evidence="13">The sequence shown here is derived from an EMBL/GenBank/DDBJ whole genome shotgun (WGS) entry which is preliminary data.</text>
</comment>
<feature type="domain" description="Origin recognition complex subunit 3 insertion" evidence="12">
    <location>
        <begin position="359"/>
        <end position="596"/>
    </location>
</feature>
<accession>A0ABN8MEK5</accession>
<gene>
    <name evidence="13" type="ORF">PEVE_00030460</name>
</gene>
<dbReference type="InterPro" id="IPR045667">
    <property type="entry name" value="ORC3_N"/>
</dbReference>
<dbReference type="InterPro" id="IPR040855">
    <property type="entry name" value="ORC_WH_C"/>
</dbReference>